<evidence type="ECO:0000256" key="1">
    <source>
        <dbReference type="ARBA" id="ARBA00008645"/>
    </source>
</evidence>
<dbReference type="Proteomes" id="UP000019384">
    <property type="component" value="Unassembled WGS sequence"/>
</dbReference>
<dbReference type="GO" id="GO:0005739">
    <property type="term" value="C:mitochondrion"/>
    <property type="evidence" value="ECO:0007669"/>
    <property type="project" value="TreeGrafter"/>
</dbReference>
<dbReference type="AlphaFoldDB" id="W6MRI4"/>
<dbReference type="GO" id="GO:0052689">
    <property type="term" value="F:carboxylic ester hydrolase activity"/>
    <property type="evidence" value="ECO:0007669"/>
    <property type="project" value="TreeGrafter"/>
</dbReference>
<proteinExistence type="inferred from homology"/>
<reference evidence="4" key="2">
    <citation type="submission" date="2014-02" db="EMBL/GenBank/DDBJ databases">
        <title>Complete DNA sequence of /Kuraishia capsulata/ illustrates novel genomic features among budding yeasts (/Saccharomycotina/).</title>
        <authorList>
            <person name="Morales L."/>
            <person name="Noel B."/>
            <person name="Porcel B."/>
            <person name="Marcet-Houben M."/>
            <person name="Hullo M-F."/>
            <person name="Sacerdot C."/>
            <person name="Tekaia F."/>
            <person name="Leh-Louis V."/>
            <person name="Despons L."/>
            <person name="Khanna V."/>
            <person name="Aury J-M."/>
            <person name="Barbe V."/>
            <person name="Couloux A."/>
            <person name="Labadie K."/>
            <person name="Pelletier E."/>
            <person name="Souciet J-L."/>
            <person name="Boekhout T."/>
            <person name="Gabaldon T."/>
            <person name="Wincker P."/>
            <person name="Dujon B."/>
        </authorList>
    </citation>
    <scope>NUCLEOTIDE SEQUENCE</scope>
    <source>
        <strain evidence="4">CBS 1993</strain>
    </source>
</reference>
<reference evidence="4" key="1">
    <citation type="submission" date="2013-12" db="EMBL/GenBank/DDBJ databases">
        <authorList>
            <person name="Genoscope - CEA"/>
        </authorList>
    </citation>
    <scope>NUCLEOTIDE SEQUENCE</scope>
    <source>
        <strain evidence="4">CBS 1993</strain>
    </source>
</reference>
<accession>W6MRI4</accession>
<protein>
    <recommendedName>
        <fullName evidence="3">AB hydrolase-1 domain-containing protein</fullName>
    </recommendedName>
</protein>
<keyword evidence="5" id="KW-1185">Reference proteome</keyword>
<name>W6MRI4_9ASCO</name>
<feature type="domain" description="AB hydrolase-1" evidence="3">
    <location>
        <begin position="47"/>
        <end position="299"/>
    </location>
</feature>
<dbReference type="Gene3D" id="3.40.50.1820">
    <property type="entry name" value="alpha/beta hydrolase"/>
    <property type="match status" value="1"/>
</dbReference>
<dbReference type="HOGENOM" id="CLU_020336_53_0_1"/>
<comment type="similarity">
    <text evidence="1">Belongs to the AB hydrolase superfamily.</text>
</comment>
<dbReference type="STRING" id="1382522.W6MRI4"/>
<evidence type="ECO:0000256" key="2">
    <source>
        <dbReference type="ARBA" id="ARBA00022801"/>
    </source>
</evidence>
<gene>
    <name evidence="4" type="ORF">KUCA_T00004959001</name>
</gene>
<evidence type="ECO:0000313" key="5">
    <source>
        <dbReference type="Proteomes" id="UP000019384"/>
    </source>
</evidence>
<evidence type="ECO:0000313" key="4">
    <source>
        <dbReference type="EMBL" id="CDK28973.1"/>
    </source>
</evidence>
<dbReference type="PANTHER" id="PTHR46118:SF4">
    <property type="entry name" value="PROTEIN ABHD11"/>
    <property type="match status" value="1"/>
</dbReference>
<evidence type="ECO:0000259" key="3">
    <source>
        <dbReference type="Pfam" id="PF00561"/>
    </source>
</evidence>
<dbReference type="SUPFAM" id="SSF53474">
    <property type="entry name" value="alpha/beta-Hydrolases"/>
    <property type="match status" value="1"/>
</dbReference>
<organism evidence="4 5">
    <name type="scientific">Kuraishia capsulata CBS 1993</name>
    <dbReference type="NCBI Taxonomy" id="1382522"/>
    <lineage>
        <taxon>Eukaryota</taxon>
        <taxon>Fungi</taxon>
        <taxon>Dikarya</taxon>
        <taxon>Ascomycota</taxon>
        <taxon>Saccharomycotina</taxon>
        <taxon>Pichiomycetes</taxon>
        <taxon>Pichiales</taxon>
        <taxon>Pichiaceae</taxon>
        <taxon>Kuraishia</taxon>
    </lineage>
</organism>
<dbReference type="InterPro" id="IPR029058">
    <property type="entry name" value="AB_hydrolase_fold"/>
</dbReference>
<dbReference type="RefSeq" id="XP_022460962.1">
    <property type="nucleotide sequence ID" value="XM_022606095.1"/>
</dbReference>
<dbReference type="OrthoDB" id="8119704at2759"/>
<keyword evidence="2" id="KW-0378">Hydrolase</keyword>
<dbReference type="PANTHER" id="PTHR46118">
    <property type="entry name" value="PROTEIN ABHD11"/>
    <property type="match status" value="1"/>
</dbReference>
<dbReference type="Pfam" id="PF00561">
    <property type="entry name" value="Abhydrolase_1"/>
    <property type="match status" value="1"/>
</dbReference>
<dbReference type="EMBL" id="HG793130">
    <property type="protein sequence ID" value="CDK28973.1"/>
    <property type="molecule type" value="Genomic_DNA"/>
</dbReference>
<dbReference type="InterPro" id="IPR000073">
    <property type="entry name" value="AB_hydrolase_1"/>
</dbReference>
<dbReference type="GeneID" id="34522350"/>
<sequence>MMISIRAITRTHSNFKICLLRQFSSQIQTVPLEFDKYEPPLRDPSAPPIVFLHGLYGHKTNNRTASRKLAKILGNDVYCLDLRNHGISPHTKRHDYPAMAADVERFCEEHGLEKAIMMGHSMGAKCAMAVALRRPDLTSMLISIDNVPCRNDRAEREFMDFSEYAQILDYITTRTTPFAFTTIKQADDELAKYESNALVRKFLLSNIIRDQHVLQTHPNDPHALVLKSKIPLDTIYDHMVDIRGWPFSDDDTFEKRSLFIKADHSPFVSEEEIPMIKQHFPNYDFVSMNSGHWVVTEKPDEFVHVVSTWIKEGIDK</sequence>
<dbReference type="ESTHER" id="9asco-w6mri4">
    <property type="family name" value="ABHD11-Acetyl_transferase"/>
</dbReference>